<evidence type="ECO:0000313" key="2">
    <source>
        <dbReference type="Proteomes" id="UP001163064"/>
    </source>
</evidence>
<dbReference type="Pfam" id="PF02569">
    <property type="entry name" value="Pantoate_ligase"/>
    <property type="match status" value="1"/>
</dbReference>
<dbReference type="GO" id="GO:0016874">
    <property type="term" value="F:ligase activity"/>
    <property type="evidence" value="ECO:0007669"/>
    <property type="project" value="UniProtKB-KW"/>
</dbReference>
<dbReference type="InterPro" id="IPR042176">
    <property type="entry name" value="Pantoate_ligase_C"/>
</dbReference>
<keyword evidence="2" id="KW-1185">Reference proteome</keyword>
<dbReference type="EMBL" id="JAPHNL010000004">
    <property type="protein sequence ID" value="MCX3058419.1"/>
    <property type="molecule type" value="Genomic_DNA"/>
</dbReference>
<sequence>TRLEQSQTAHAMAAVSAGGPAAVLAAARQVLDEAARLRPPVELDYVALVDPADFTDVTDDFEGEAVLAVAARVGTTRLIDNLPLTFGVRP</sequence>
<protein>
    <submittedName>
        <fullName evidence="1">Pantoate--beta-alanine ligase</fullName>
    </submittedName>
</protein>
<dbReference type="SUPFAM" id="SSF52374">
    <property type="entry name" value="Nucleotidylyl transferase"/>
    <property type="match status" value="1"/>
</dbReference>
<keyword evidence="1" id="KW-0436">Ligase</keyword>
<evidence type="ECO:0000313" key="1">
    <source>
        <dbReference type="EMBL" id="MCX3058419.1"/>
    </source>
</evidence>
<accession>A0ABT3TMZ2</accession>
<comment type="caution">
    <text evidence="1">The sequence shown here is derived from an EMBL/GenBank/DDBJ whole genome shotgun (WGS) entry which is preliminary data.</text>
</comment>
<dbReference type="Proteomes" id="UP001163064">
    <property type="component" value="Unassembled WGS sequence"/>
</dbReference>
<dbReference type="RefSeq" id="WP_266595429.1">
    <property type="nucleotide sequence ID" value="NZ_JAPHNL010000004.1"/>
</dbReference>
<dbReference type="InterPro" id="IPR003721">
    <property type="entry name" value="Pantoate_ligase"/>
</dbReference>
<dbReference type="Gene3D" id="3.30.1300.10">
    <property type="entry name" value="Pantoate-beta-alanine ligase, C-terminal domain"/>
    <property type="match status" value="1"/>
</dbReference>
<gene>
    <name evidence="1" type="ORF">OFY01_01250</name>
</gene>
<reference evidence="1" key="1">
    <citation type="submission" date="2022-10" db="EMBL/GenBank/DDBJ databases">
        <title>Streptomyces beihaiensis sp. nov., a chitin degrading actinobacterium, isolated from shrimp pond soil.</title>
        <authorList>
            <person name="Xie J."/>
            <person name="Shen N."/>
        </authorList>
    </citation>
    <scope>NUCLEOTIDE SEQUENCE</scope>
    <source>
        <strain evidence="1">GXMU-J5</strain>
    </source>
</reference>
<proteinExistence type="predicted"/>
<feature type="non-terminal residue" evidence="1">
    <location>
        <position position="1"/>
    </location>
</feature>
<name>A0ABT3TMZ2_9ACTN</name>
<organism evidence="1 2">
    <name type="scientific">Streptomyces beihaiensis</name>
    <dbReference type="NCBI Taxonomy" id="2984495"/>
    <lineage>
        <taxon>Bacteria</taxon>
        <taxon>Bacillati</taxon>
        <taxon>Actinomycetota</taxon>
        <taxon>Actinomycetes</taxon>
        <taxon>Kitasatosporales</taxon>
        <taxon>Streptomycetaceae</taxon>
        <taxon>Streptomyces</taxon>
    </lineage>
</organism>